<dbReference type="GO" id="GO:0009236">
    <property type="term" value="P:cobalamin biosynthetic process"/>
    <property type="evidence" value="ECO:0007669"/>
    <property type="project" value="InterPro"/>
</dbReference>
<dbReference type="Gene3D" id="3.40.50.300">
    <property type="entry name" value="P-loop containing nucleotide triphosphate hydrolases"/>
    <property type="match status" value="1"/>
</dbReference>
<proteinExistence type="predicted"/>
<name>X1PH29_9ZZZZ</name>
<dbReference type="AlphaFoldDB" id="X1PH29"/>
<protein>
    <recommendedName>
        <fullName evidence="2">Cob(I)yrinic acid a,c-diamide adenosyltransferase</fullName>
    </recommendedName>
</protein>
<dbReference type="GO" id="GO:0005524">
    <property type="term" value="F:ATP binding"/>
    <property type="evidence" value="ECO:0007669"/>
    <property type="project" value="InterPro"/>
</dbReference>
<dbReference type="PANTHER" id="PTHR46638">
    <property type="entry name" value="CORRINOID ADENOSYLTRANSFERASE"/>
    <property type="match status" value="1"/>
</dbReference>
<sequence length="137" mass="14839">MAEKISKGLIHVYTGDGKGKTTAALGLAMRAAGQGMKIAFIQFIKGEPCGEHFFASQHHPFDIVQISVGDSFSKPKEQLSQEAQQTLAYAEKEMLSGSHDLVILDEILIAASQGLITTRQVLDLLDKKPDSVELVLT</sequence>
<accession>X1PH29</accession>
<evidence type="ECO:0000313" key="1">
    <source>
        <dbReference type="EMBL" id="GAI55158.1"/>
    </source>
</evidence>
<organism evidence="1">
    <name type="scientific">marine sediment metagenome</name>
    <dbReference type="NCBI Taxonomy" id="412755"/>
    <lineage>
        <taxon>unclassified sequences</taxon>
        <taxon>metagenomes</taxon>
        <taxon>ecological metagenomes</taxon>
    </lineage>
</organism>
<gene>
    <name evidence="1" type="ORF">S06H3_60171</name>
</gene>
<dbReference type="GO" id="GO:0008817">
    <property type="term" value="F:corrinoid adenosyltransferase activity"/>
    <property type="evidence" value="ECO:0007669"/>
    <property type="project" value="InterPro"/>
</dbReference>
<dbReference type="EMBL" id="BARV01039212">
    <property type="protein sequence ID" value="GAI55158.1"/>
    <property type="molecule type" value="Genomic_DNA"/>
</dbReference>
<reference evidence="1" key="1">
    <citation type="journal article" date="2014" name="Front. Microbiol.">
        <title>High frequency of phylogenetically diverse reductive dehalogenase-homologous genes in deep subseafloor sedimentary metagenomes.</title>
        <authorList>
            <person name="Kawai M."/>
            <person name="Futagami T."/>
            <person name="Toyoda A."/>
            <person name="Takaki Y."/>
            <person name="Nishi S."/>
            <person name="Hori S."/>
            <person name="Arai W."/>
            <person name="Tsubouchi T."/>
            <person name="Morono Y."/>
            <person name="Uchiyama I."/>
            <person name="Ito T."/>
            <person name="Fujiyama A."/>
            <person name="Inagaki F."/>
            <person name="Takami H."/>
        </authorList>
    </citation>
    <scope>NUCLEOTIDE SEQUENCE</scope>
    <source>
        <strain evidence="1">Expedition CK06-06</strain>
    </source>
</reference>
<dbReference type="Pfam" id="PF02572">
    <property type="entry name" value="CobA_CobO_BtuR"/>
    <property type="match status" value="1"/>
</dbReference>
<comment type="caution">
    <text evidence="1">The sequence shown here is derived from an EMBL/GenBank/DDBJ whole genome shotgun (WGS) entry which is preliminary data.</text>
</comment>
<dbReference type="InterPro" id="IPR027417">
    <property type="entry name" value="P-loop_NTPase"/>
</dbReference>
<dbReference type="PANTHER" id="PTHR46638:SF1">
    <property type="entry name" value="CORRINOID ADENOSYLTRANSFERASE"/>
    <property type="match status" value="1"/>
</dbReference>
<dbReference type="SUPFAM" id="SSF52540">
    <property type="entry name" value="P-loop containing nucleoside triphosphate hydrolases"/>
    <property type="match status" value="1"/>
</dbReference>
<evidence type="ECO:0008006" key="2">
    <source>
        <dbReference type="Google" id="ProtNLM"/>
    </source>
</evidence>
<feature type="non-terminal residue" evidence="1">
    <location>
        <position position="137"/>
    </location>
</feature>
<dbReference type="InterPro" id="IPR003724">
    <property type="entry name" value="CblAdoTrfase_CobA"/>
</dbReference>